<evidence type="ECO:0000313" key="1">
    <source>
        <dbReference type="EMBL" id="GLI57347.1"/>
    </source>
</evidence>
<dbReference type="AlphaFoldDB" id="A0A9W6LP93"/>
<organism evidence="1 2">
    <name type="scientific">Propionigenium maris DSM 9537</name>
    <dbReference type="NCBI Taxonomy" id="1123000"/>
    <lineage>
        <taxon>Bacteria</taxon>
        <taxon>Fusobacteriati</taxon>
        <taxon>Fusobacteriota</taxon>
        <taxon>Fusobacteriia</taxon>
        <taxon>Fusobacteriales</taxon>
        <taxon>Fusobacteriaceae</taxon>
        <taxon>Propionigenium</taxon>
    </lineage>
</organism>
<proteinExistence type="predicted"/>
<protein>
    <submittedName>
        <fullName evidence="1">Uncharacterized protein</fullName>
    </submittedName>
</protein>
<dbReference type="EMBL" id="BSDY01000016">
    <property type="protein sequence ID" value="GLI57347.1"/>
    <property type="molecule type" value="Genomic_DNA"/>
</dbReference>
<accession>A0A9W6LP93</accession>
<reference evidence="1" key="1">
    <citation type="submission" date="2022-12" db="EMBL/GenBank/DDBJ databases">
        <title>Reference genome sequencing for broad-spectrum identification of bacterial and archaeal isolates by mass spectrometry.</title>
        <authorList>
            <person name="Sekiguchi Y."/>
            <person name="Tourlousse D.M."/>
        </authorList>
    </citation>
    <scope>NUCLEOTIDE SEQUENCE</scope>
    <source>
        <strain evidence="1">10succ1</strain>
    </source>
</reference>
<sequence length="168" mass="19343">MAKYKKIPTQLKTEIKKAYEAGVDLVDLSIKYTVNYGTLRNIASKEEWQKGKSKAILQQAIIEDDISKRVELRDEIIGYYQNLHKSNLSYLMELERKGERPLVKSKEEALKNRIMATSELFKLGKELFSILTPLEQVELDLKRVKYEVGKRAIKDGVGVMFLSDKEDG</sequence>
<name>A0A9W6LP93_9FUSO</name>
<keyword evidence="2" id="KW-1185">Reference proteome</keyword>
<evidence type="ECO:0000313" key="2">
    <source>
        <dbReference type="Proteomes" id="UP001144471"/>
    </source>
</evidence>
<dbReference type="Proteomes" id="UP001144471">
    <property type="component" value="Unassembled WGS sequence"/>
</dbReference>
<dbReference type="RefSeq" id="WP_281836912.1">
    <property type="nucleotide sequence ID" value="NZ_BSDY01000016.1"/>
</dbReference>
<comment type="caution">
    <text evidence="1">The sequence shown here is derived from an EMBL/GenBank/DDBJ whole genome shotgun (WGS) entry which is preliminary data.</text>
</comment>
<gene>
    <name evidence="1" type="ORF">PM10SUCC1_28610</name>
</gene>